<feature type="transmembrane region" description="Helical" evidence="1">
    <location>
        <begin position="24"/>
        <end position="46"/>
    </location>
</feature>
<sequence length="54" mass="5789">MTAIERDYLRENKQSLVLESEPSYILVGATGGIAVVALAISIFWGLSGSTFAQN</sequence>
<evidence type="ECO:0000313" key="2">
    <source>
        <dbReference type="EMBL" id="VDO50855.1"/>
    </source>
</evidence>
<dbReference type="STRING" id="387005.A0A183HIU6"/>
<dbReference type="WBParaSite" id="OFLC_0000740701-mRNA-1">
    <property type="protein sequence ID" value="OFLC_0000740701-mRNA-1"/>
    <property type="gene ID" value="OFLC_0000740701"/>
</dbReference>
<proteinExistence type="predicted"/>
<name>A0A183HIU6_9BILA</name>
<dbReference type="Proteomes" id="UP000267606">
    <property type="component" value="Unassembled WGS sequence"/>
</dbReference>
<evidence type="ECO:0000313" key="3">
    <source>
        <dbReference type="Proteomes" id="UP000267606"/>
    </source>
</evidence>
<protein>
    <submittedName>
        <fullName evidence="4">Peptide ABC transporter permease</fullName>
    </submittedName>
</protein>
<keyword evidence="1" id="KW-0472">Membrane</keyword>
<accession>A0A183HIU6</accession>
<keyword evidence="3" id="KW-1185">Reference proteome</keyword>
<dbReference type="AlphaFoldDB" id="A0A183HIU6"/>
<dbReference type="EMBL" id="UZAJ01007721">
    <property type="protein sequence ID" value="VDO50855.1"/>
    <property type="molecule type" value="Genomic_DNA"/>
</dbReference>
<keyword evidence="1" id="KW-0812">Transmembrane</keyword>
<evidence type="ECO:0000256" key="1">
    <source>
        <dbReference type="SAM" id="Phobius"/>
    </source>
</evidence>
<keyword evidence="1" id="KW-1133">Transmembrane helix</keyword>
<evidence type="ECO:0000313" key="4">
    <source>
        <dbReference type="WBParaSite" id="OFLC_0000740701-mRNA-1"/>
    </source>
</evidence>
<gene>
    <name evidence="2" type="ORF">OFLC_LOCUS7408</name>
</gene>
<organism evidence="4">
    <name type="scientific">Onchocerca flexuosa</name>
    <dbReference type="NCBI Taxonomy" id="387005"/>
    <lineage>
        <taxon>Eukaryota</taxon>
        <taxon>Metazoa</taxon>
        <taxon>Ecdysozoa</taxon>
        <taxon>Nematoda</taxon>
        <taxon>Chromadorea</taxon>
        <taxon>Rhabditida</taxon>
        <taxon>Spirurina</taxon>
        <taxon>Spiruromorpha</taxon>
        <taxon>Filarioidea</taxon>
        <taxon>Onchocercidae</taxon>
        <taxon>Onchocerca</taxon>
    </lineage>
</organism>
<reference evidence="2 3" key="2">
    <citation type="submission" date="2018-11" db="EMBL/GenBank/DDBJ databases">
        <authorList>
            <consortium name="Pathogen Informatics"/>
        </authorList>
    </citation>
    <scope>NUCLEOTIDE SEQUENCE [LARGE SCALE GENOMIC DNA]</scope>
</reference>
<reference evidence="4" key="1">
    <citation type="submission" date="2016-06" db="UniProtKB">
        <authorList>
            <consortium name="WormBaseParasite"/>
        </authorList>
    </citation>
    <scope>IDENTIFICATION</scope>
</reference>